<comment type="caution">
    <text evidence="1">The sequence shown here is derived from an EMBL/GenBank/DDBJ whole genome shotgun (WGS) entry which is preliminary data.</text>
</comment>
<accession>E7MZD2</accession>
<dbReference type="AlphaFoldDB" id="E7MZD2"/>
<protein>
    <submittedName>
        <fullName evidence="1">Uncharacterized protein</fullName>
    </submittedName>
</protein>
<dbReference type="RefSeq" id="WP_009348701.1">
    <property type="nucleotide sequence ID" value="NZ_GL638127.1"/>
</dbReference>
<reference evidence="1 2" key="1">
    <citation type="submission" date="2010-08" db="EMBL/GenBank/DDBJ databases">
        <authorList>
            <person name="Weinstock G."/>
            <person name="Sodergren E."/>
            <person name="Clifton S."/>
            <person name="Fulton L."/>
            <person name="Fulton B."/>
            <person name="Courtney L."/>
            <person name="Fronick C."/>
            <person name="Harrison M."/>
            <person name="Strong C."/>
            <person name="Farmer C."/>
            <person name="Delahaunty K."/>
            <person name="Markovic C."/>
            <person name="Hall O."/>
            <person name="Minx P."/>
            <person name="Tomlinson C."/>
            <person name="Mitreva M."/>
            <person name="Hou S."/>
            <person name="Chen J."/>
            <person name="Wollam A."/>
            <person name="Pepin K.H."/>
            <person name="Johnson M."/>
            <person name="Bhonagiri V."/>
            <person name="Zhang X."/>
            <person name="Suruliraj S."/>
            <person name="Warren W."/>
            <person name="Chinwalla A."/>
            <person name="Mardis E.R."/>
            <person name="Wilson R.K."/>
        </authorList>
    </citation>
    <scope>NUCLEOTIDE SEQUENCE [LARGE SCALE GENOMIC DNA]</scope>
    <source>
        <strain evidence="1 2">F0399</strain>
    </source>
</reference>
<evidence type="ECO:0000313" key="2">
    <source>
        <dbReference type="Proteomes" id="UP000004633"/>
    </source>
</evidence>
<proteinExistence type="predicted"/>
<gene>
    <name evidence="1" type="ORF">HMPREF9555_00072</name>
</gene>
<dbReference type="STRING" id="749551.HMPREF9555_00072"/>
<sequence>MIREEQLLRGIIFGDKHTSEYVYMPGSEVGAEHPVYVYETETGRADIELDEALRLIRVRDLRPTEHPLLGRTSC</sequence>
<dbReference type="EMBL" id="AECV01000001">
    <property type="protein sequence ID" value="EFW30446.1"/>
    <property type="molecule type" value="Genomic_DNA"/>
</dbReference>
<evidence type="ECO:0000313" key="1">
    <source>
        <dbReference type="EMBL" id="EFW30446.1"/>
    </source>
</evidence>
<name>E7MZD2_9FIRM</name>
<keyword evidence="2" id="KW-1185">Reference proteome</keyword>
<dbReference type="HOGENOM" id="CLU_2652416_0_0_9"/>
<organism evidence="1 2">
    <name type="scientific">Selenomonas artemidis F0399</name>
    <dbReference type="NCBI Taxonomy" id="749551"/>
    <lineage>
        <taxon>Bacteria</taxon>
        <taxon>Bacillati</taxon>
        <taxon>Bacillota</taxon>
        <taxon>Negativicutes</taxon>
        <taxon>Selenomonadales</taxon>
        <taxon>Selenomonadaceae</taxon>
        <taxon>Selenomonas</taxon>
    </lineage>
</organism>
<dbReference type="Proteomes" id="UP000004633">
    <property type="component" value="Unassembled WGS sequence"/>
</dbReference>